<dbReference type="PANTHER" id="PTHR30486">
    <property type="entry name" value="TWITCHING MOTILITY PROTEIN PILT"/>
    <property type="match status" value="1"/>
</dbReference>
<dbReference type="InterPro" id="IPR050921">
    <property type="entry name" value="T4SS_GSP_E_ATPase"/>
</dbReference>
<proteinExistence type="inferred from homology"/>
<dbReference type="InterPro" id="IPR027417">
    <property type="entry name" value="P-loop_NTPase"/>
</dbReference>
<evidence type="ECO:0000313" key="4">
    <source>
        <dbReference type="Proteomes" id="UP001314796"/>
    </source>
</evidence>
<comment type="similarity">
    <text evidence="1">Belongs to the GSP E family.</text>
</comment>
<protein>
    <submittedName>
        <fullName evidence="3">Flp pilus assembly CpaF family ATPase</fullName>
    </submittedName>
</protein>
<comment type="caution">
    <text evidence="3">The sequence shown here is derived from an EMBL/GenBank/DDBJ whole genome shotgun (WGS) entry which is preliminary data.</text>
</comment>
<feature type="domain" description="Bacterial type II secretion system protein E" evidence="2">
    <location>
        <begin position="160"/>
        <end position="414"/>
    </location>
</feature>
<accession>A0ABS2NKY4</accession>
<gene>
    <name evidence="3" type="ORF">JOC73_000105</name>
</gene>
<reference evidence="3 4" key="1">
    <citation type="submission" date="2021-01" db="EMBL/GenBank/DDBJ databases">
        <title>Genomic Encyclopedia of Type Strains, Phase IV (KMG-IV): sequencing the most valuable type-strain genomes for metagenomic binning, comparative biology and taxonomic classification.</title>
        <authorList>
            <person name="Goeker M."/>
        </authorList>
    </citation>
    <scope>NUCLEOTIDE SEQUENCE [LARGE SCALE GENOMIC DNA]</scope>
    <source>
        <strain evidence="3 4">DSM 25890</strain>
    </source>
</reference>
<evidence type="ECO:0000256" key="1">
    <source>
        <dbReference type="ARBA" id="ARBA00006611"/>
    </source>
</evidence>
<organism evidence="3 4">
    <name type="scientific">Alkaliphilus hydrothermalis</name>
    <dbReference type="NCBI Taxonomy" id="1482730"/>
    <lineage>
        <taxon>Bacteria</taxon>
        <taxon>Bacillati</taxon>
        <taxon>Bacillota</taxon>
        <taxon>Clostridia</taxon>
        <taxon>Peptostreptococcales</taxon>
        <taxon>Natronincolaceae</taxon>
        <taxon>Alkaliphilus</taxon>
    </lineage>
</organism>
<dbReference type="Pfam" id="PF00437">
    <property type="entry name" value="T2SSE"/>
    <property type="match status" value="1"/>
</dbReference>
<dbReference type="RefSeq" id="WP_204399886.1">
    <property type="nucleotide sequence ID" value="NZ_JAFBEE010000001.1"/>
</dbReference>
<keyword evidence="4" id="KW-1185">Reference proteome</keyword>
<evidence type="ECO:0000313" key="3">
    <source>
        <dbReference type="EMBL" id="MBM7613597.1"/>
    </source>
</evidence>
<evidence type="ECO:0000259" key="2">
    <source>
        <dbReference type="Pfam" id="PF00437"/>
    </source>
</evidence>
<dbReference type="EMBL" id="JAFBEE010000001">
    <property type="protein sequence ID" value="MBM7613597.1"/>
    <property type="molecule type" value="Genomic_DNA"/>
</dbReference>
<dbReference type="SUPFAM" id="SSF52540">
    <property type="entry name" value="P-loop containing nucleoside triphosphate hydrolases"/>
    <property type="match status" value="1"/>
</dbReference>
<dbReference type="Proteomes" id="UP001314796">
    <property type="component" value="Unassembled WGS sequence"/>
</dbReference>
<dbReference type="PANTHER" id="PTHR30486:SF6">
    <property type="entry name" value="TYPE IV PILUS RETRACTATION ATPASE PILT"/>
    <property type="match status" value="1"/>
</dbReference>
<sequence>MKLEKALEKITKELEKIYDNTDIYSGLFQIDKKVAETEIEYFGEMKDRAVLGDYAARSYVIHQYGKMMIEVLGYHSHEIDSIIDFKCLTNNPPHVLFEVLLYVFDLSEIIDKYQLDIAVTGEQISRIAEAEKDGIAIAFGDFSNRVQLLASMVYAREDGQDIIDTLQHHNINEIGILNKDYIYIVYKGRKLQLSFLSFGNRERIINIQKKTTRNAKLQYDQQNPTVVASKYNASRITVAGYDATATDEDLIYNERIFNIKQISLEDMRDTYNTINQLIFNLLDINQRGRGSYLVSGSDMGVGKSTFLTATIEKVPDYWGIGILDTQDELQVMKKYPHKNVITLIENSKRSIAQEFQVMLKMARDVIFVGEITKPEEISELLNASLRLNSGVGGTIHLISPFEAVANCRNLLMGTDMYDQSDKAEEDIARGIDFVLHLAKLPNGRIVLDRIVEICYTQKDLSVESDLTGTIEEKLSNTLNLLQFALLKYLYPKCYQYNEILRYDRGKDCWIPVNLPSQQYFNKIQQYVSDEEIEGFKAYFLQEQRKAGDIR</sequence>
<dbReference type="Gene3D" id="3.40.50.300">
    <property type="entry name" value="P-loop containing nucleotide triphosphate hydrolases"/>
    <property type="match status" value="1"/>
</dbReference>
<dbReference type="InterPro" id="IPR001482">
    <property type="entry name" value="T2SS/T4SS_dom"/>
</dbReference>
<name>A0ABS2NKY4_9FIRM</name>